<dbReference type="RefSeq" id="WP_275632625.1">
    <property type="nucleotide sequence ID" value="NZ_JARGYD010000003.1"/>
</dbReference>
<dbReference type="Proteomes" id="UP001595632">
    <property type="component" value="Unassembled WGS sequence"/>
</dbReference>
<protein>
    <recommendedName>
        <fullName evidence="5">PDZ domain-containing protein</fullName>
    </recommendedName>
</protein>
<evidence type="ECO:0000256" key="2">
    <source>
        <dbReference type="SAM" id="SignalP"/>
    </source>
</evidence>
<dbReference type="InterPro" id="IPR036034">
    <property type="entry name" value="PDZ_sf"/>
</dbReference>
<name>A0ABV7GZQ2_9RHOB</name>
<feature type="compositionally biased region" description="Pro residues" evidence="1">
    <location>
        <begin position="82"/>
        <end position="92"/>
    </location>
</feature>
<reference evidence="4" key="1">
    <citation type="journal article" date="2019" name="Int. J. Syst. Evol. Microbiol.">
        <title>The Global Catalogue of Microorganisms (GCM) 10K type strain sequencing project: providing services to taxonomists for standard genome sequencing and annotation.</title>
        <authorList>
            <consortium name="The Broad Institute Genomics Platform"/>
            <consortium name="The Broad Institute Genome Sequencing Center for Infectious Disease"/>
            <person name="Wu L."/>
            <person name="Ma J."/>
        </authorList>
    </citation>
    <scope>NUCLEOTIDE SEQUENCE [LARGE SCALE GENOMIC DNA]</scope>
    <source>
        <strain evidence="4">KCTC 52366</strain>
    </source>
</reference>
<feature type="compositionally biased region" description="Pro residues" evidence="1">
    <location>
        <begin position="64"/>
        <end position="74"/>
    </location>
</feature>
<proteinExistence type="predicted"/>
<dbReference type="Gene3D" id="2.30.42.10">
    <property type="match status" value="1"/>
</dbReference>
<feature type="chain" id="PRO_5046398322" description="PDZ domain-containing protein" evidence="2">
    <location>
        <begin position="30"/>
        <end position="288"/>
    </location>
</feature>
<dbReference type="Gene3D" id="2.30.30.830">
    <property type="match status" value="1"/>
</dbReference>
<dbReference type="SUPFAM" id="SSF50156">
    <property type="entry name" value="PDZ domain-like"/>
    <property type="match status" value="1"/>
</dbReference>
<evidence type="ECO:0000313" key="3">
    <source>
        <dbReference type="EMBL" id="MFC3145674.1"/>
    </source>
</evidence>
<accession>A0ABV7GZQ2</accession>
<dbReference type="EMBL" id="JBHRTB010000010">
    <property type="protein sequence ID" value="MFC3145674.1"/>
    <property type="molecule type" value="Genomic_DNA"/>
</dbReference>
<organism evidence="3 4">
    <name type="scientific">Psychromarinibacter halotolerans</name>
    <dbReference type="NCBI Taxonomy" id="1775175"/>
    <lineage>
        <taxon>Bacteria</taxon>
        <taxon>Pseudomonadati</taxon>
        <taxon>Pseudomonadota</taxon>
        <taxon>Alphaproteobacteria</taxon>
        <taxon>Rhodobacterales</taxon>
        <taxon>Paracoccaceae</taxon>
        <taxon>Psychromarinibacter</taxon>
    </lineage>
</organism>
<feature type="region of interest" description="Disordered" evidence="1">
    <location>
        <begin position="62"/>
        <end position="93"/>
    </location>
</feature>
<keyword evidence="2" id="KW-0732">Signal</keyword>
<gene>
    <name evidence="3" type="ORF">ACFOGP_23330</name>
</gene>
<evidence type="ECO:0008006" key="5">
    <source>
        <dbReference type="Google" id="ProtNLM"/>
    </source>
</evidence>
<feature type="signal peptide" evidence="2">
    <location>
        <begin position="1"/>
        <end position="29"/>
    </location>
</feature>
<keyword evidence="4" id="KW-1185">Reference proteome</keyword>
<comment type="caution">
    <text evidence="3">The sequence shown here is derived from an EMBL/GenBank/DDBJ whole genome shotgun (WGS) entry which is preliminary data.</text>
</comment>
<sequence>MTVLSNIALYASVAALGVTAGGVALTATAPEPTSFVAPEPAGVAVELAAAPTLSPQWPEVFGTVPPPAPDPEPAPELVAAPAPEPAPQPAPEPEPEIRYDYILAGIVAGDREGWALVSAGGLQQLIRVGDELDGGEIVERIDDKGVWITWRGLPQLIPVYRTDSSLFMTITPTEPAAPPETLGEVDVTIERMDRRFLQRTFEAAGRLVMTDEDDGTSALDVVWIRQGELYERIGLRTGDKILRINGSMVENPDLLAHLPDAITQGGTIDLEILRDGTRQIIKVNLGQG</sequence>
<evidence type="ECO:0000313" key="4">
    <source>
        <dbReference type="Proteomes" id="UP001595632"/>
    </source>
</evidence>
<evidence type="ECO:0000256" key="1">
    <source>
        <dbReference type="SAM" id="MobiDB-lite"/>
    </source>
</evidence>